<feature type="domain" description="4Fe-4S" evidence="13">
    <location>
        <begin position="36"/>
        <end position="96"/>
    </location>
</feature>
<evidence type="ECO:0000256" key="4">
    <source>
        <dbReference type="ARBA" id="ARBA00022737"/>
    </source>
</evidence>
<feature type="transmembrane region" description="Helical" evidence="11">
    <location>
        <begin position="6"/>
        <end position="29"/>
    </location>
</feature>
<feature type="binding site" evidence="10">
    <location>
        <position position="147"/>
    </location>
    <ligand>
        <name>[4Fe-4S] cluster</name>
        <dbReference type="ChEBI" id="CHEBI:49883"/>
        <label>2</label>
    </ligand>
</feature>
<feature type="binding site" evidence="10">
    <location>
        <position position="153"/>
    </location>
    <ligand>
        <name>[4Fe-4S] cluster</name>
        <dbReference type="ChEBI" id="CHEBI:49883"/>
        <label>2</label>
    </ligand>
</feature>
<reference evidence="14 15" key="1">
    <citation type="submission" date="2020-08" db="EMBL/GenBank/DDBJ databases">
        <title>Genomic Encyclopedia of Type Strains, Phase IV (KMG-IV): sequencing the most valuable type-strain genomes for metagenomic binning, comparative biology and taxonomic classification.</title>
        <authorList>
            <person name="Goeker M."/>
        </authorList>
    </citation>
    <scope>NUCLEOTIDE SEQUENCE [LARGE SCALE GENOMIC DNA]</scope>
    <source>
        <strain evidence="14 15">DSM 2461</strain>
    </source>
</reference>
<keyword evidence="4 10" id="KW-0677">Repeat</keyword>
<dbReference type="RefSeq" id="WP_184746204.1">
    <property type="nucleotide sequence ID" value="NZ_JACHGJ010000002.1"/>
</dbReference>
<keyword evidence="11" id="KW-0812">Transmembrane</keyword>
<keyword evidence="10" id="KW-1003">Cell membrane</keyword>
<keyword evidence="7 10" id="KW-0408">Iron</keyword>
<comment type="caution">
    <text evidence="14">The sequence shown here is derived from an EMBL/GenBank/DDBJ whole genome shotgun (WGS) entry which is preliminary data.</text>
</comment>
<keyword evidence="9 10" id="KW-0472">Membrane</keyword>
<dbReference type="PANTHER" id="PTHR43560:SF1">
    <property type="entry name" value="ION-TRANSLOCATING OXIDOREDUCTASE COMPLEX SUBUNIT B"/>
    <property type="match status" value="1"/>
</dbReference>
<dbReference type="InterPro" id="IPR017900">
    <property type="entry name" value="4Fe4S_Fe_S_CS"/>
</dbReference>
<dbReference type="GO" id="GO:0009055">
    <property type="term" value="F:electron transfer activity"/>
    <property type="evidence" value="ECO:0007669"/>
    <property type="project" value="InterPro"/>
</dbReference>
<evidence type="ECO:0000256" key="3">
    <source>
        <dbReference type="ARBA" id="ARBA00022723"/>
    </source>
</evidence>
<evidence type="ECO:0000256" key="7">
    <source>
        <dbReference type="ARBA" id="ARBA00023004"/>
    </source>
</evidence>
<evidence type="ECO:0000259" key="13">
    <source>
        <dbReference type="PROSITE" id="PS51656"/>
    </source>
</evidence>
<feature type="binding site" evidence="10">
    <location>
        <position position="187"/>
    </location>
    <ligand>
        <name>[4Fe-4S] cluster</name>
        <dbReference type="ChEBI" id="CHEBI:49883"/>
        <label>2</label>
    </ligand>
</feature>
<evidence type="ECO:0000313" key="14">
    <source>
        <dbReference type="EMBL" id="MBB6480243.1"/>
    </source>
</evidence>
<keyword evidence="3 10" id="KW-0479">Metal-binding</keyword>
<dbReference type="AlphaFoldDB" id="A0A841R8M2"/>
<evidence type="ECO:0000259" key="12">
    <source>
        <dbReference type="PROSITE" id="PS51379"/>
    </source>
</evidence>
<feature type="binding site" evidence="10">
    <location>
        <position position="79"/>
    </location>
    <ligand>
        <name>[4Fe-4S] cluster</name>
        <dbReference type="ChEBI" id="CHEBI:49883"/>
        <label>1</label>
    </ligand>
</feature>
<evidence type="ECO:0000256" key="11">
    <source>
        <dbReference type="SAM" id="Phobius"/>
    </source>
</evidence>
<keyword evidence="11" id="KW-1133">Transmembrane helix</keyword>
<evidence type="ECO:0000313" key="15">
    <source>
        <dbReference type="Proteomes" id="UP000587760"/>
    </source>
</evidence>
<dbReference type="PROSITE" id="PS51379">
    <property type="entry name" value="4FE4S_FER_2"/>
    <property type="match status" value="2"/>
</dbReference>
<keyword evidence="6 10" id="KW-0249">Electron transport</keyword>
<dbReference type="Pfam" id="PF04060">
    <property type="entry name" value="FeS"/>
    <property type="match status" value="1"/>
</dbReference>
<feature type="binding site" evidence="10">
    <location>
        <position position="183"/>
    </location>
    <ligand>
        <name>[4Fe-4S] cluster</name>
        <dbReference type="ChEBI" id="CHEBI:49883"/>
        <label>3</label>
    </ligand>
</feature>
<feature type="binding site" evidence="10">
    <location>
        <position position="61"/>
    </location>
    <ligand>
        <name>[4Fe-4S] cluster</name>
        <dbReference type="ChEBI" id="CHEBI:49883"/>
        <label>1</label>
    </ligand>
</feature>
<feature type="domain" description="4Fe-4S ferredoxin-type" evidence="12">
    <location>
        <begin position="133"/>
        <end position="167"/>
    </location>
</feature>
<feature type="binding site" evidence="10">
    <location>
        <position position="180"/>
    </location>
    <ligand>
        <name>[4Fe-4S] cluster</name>
        <dbReference type="ChEBI" id="CHEBI:49883"/>
        <label>3</label>
    </ligand>
</feature>
<dbReference type="Gene3D" id="3.30.70.20">
    <property type="match status" value="1"/>
</dbReference>
<dbReference type="Gene3D" id="1.10.15.40">
    <property type="entry name" value="Electron transport complex subunit B, putative Fe-S cluster"/>
    <property type="match status" value="1"/>
</dbReference>
<evidence type="ECO:0000256" key="9">
    <source>
        <dbReference type="ARBA" id="ARBA00023136"/>
    </source>
</evidence>
<dbReference type="HAMAP" id="MF_00463">
    <property type="entry name" value="RsxB_RnfB"/>
    <property type="match status" value="1"/>
</dbReference>
<dbReference type="EC" id="7.-.-.-" evidence="10"/>
<organism evidence="14 15">
    <name type="scientific">Spirochaeta isovalerica</name>
    <dbReference type="NCBI Taxonomy" id="150"/>
    <lineage>
        <taxon>Bacteria</taxon>
        <taxon>Pseudomonadati</taxon>
        <taxon>Spirochaetota</taxon>
        <taxon>Spirochaetia</taxon>
        <taxon>Spirochaetales</taxon>
        <taxon>Spirochaetaceae</taxon>
        <taxon>Spirochaeta</taxon>
    </lineage>
</organism>
<dbReference type="InterPro" id="IPR007202">
    <property type="entry name" value="4Fe-4S_dom"/>
</dbReference>
<protein>
    <recommendedName>
        <fullName evidence="10">Ion-translocating oxidoreductase complex subunit B</fullName>
        <ecNumber evidence="10">7.-.-.-</ecNumber>
    </recommendedName>
    <alternativeName>
        <fullName evidence="10">Rnf electron transport complex subunit B</fullName>
    </alternativeName>
</protein>
<dbReference type="NCBIfam" id="TIGR01944">
    <property type="entry name" value="rnfB"/>
    <property type="match status" value="1"/>
</dbReference>
<feature type="binding site" evidence="10">
    <location>
        <position position="177"/>
    </location>
    <ligand>
        <name>[4Fe-4S] cluster</name>
        <dbReference type="ChEBI" id="CHEBI:49883"/>
        <label>3</label>
    </ligand>
</feature>
<evidence type="ECO:0000256" key="8">
    <source>
        <dbReference type="ARBA" id="ARBA00023014"/>
    </source>
</evidence>
<comment type="cofactor">
    <cofactor evidence="10">
        <name>[4Fe-4S] cluster</name>
        <dbReference type="ChEBI" id="CHEBI:49883"/>
    </cofactor>
    <text evidence="10">Binds 3 [4Fe-4S] clusters.</text>
</comment>
<feature type="binding site" evidence="10">
    <location>
        <position position="56"/>
    </location>
    <ligand>
        <name>[4Fe-4S] cluster</name>
        <dbReference type="ChEBI" id="CHEBI:49883"/>
        <label>1</label>
    </ligand>
</feature>
<name>A0A841R8M2_9SPIO</name>
<dbReference type="SUPFAM" id="SSF54862">
    <property type="entry name" value="4Fe-4S ferredoxins"/>
    <property type="match status" value="1"/>
</dbReference>
<evidence type="ECO:0000256" key="1">
    <source>
        <dbReference type="ARBA" id="ARBA00022448"/>
    </source>
</evidence>
<comment type="similarity">
    <text evidence="10">Belongs to the 4Fe4S bacterial-type ferredoxin family. RnfB subfamily.</text>
</comment>
<keyword evidence="1 10" id="KW-0813">Transport</keyword>
<dbReference type="GO" id="GO:0046872">
    <property type="term" value="F:metal ion binding"/>
    <property type="evidence" value="ECO:0007669"/>
    <property type="project" value="UniProtKB-KW"/>
</dbReference>
<accession>A0A841R8M2</accession>
<comment type="subcellular location">
    <subcellularLocation>
        <location evidence="10">Cell membrane</location>
    </subcellularLocation>
</comment>
<dbReference type="PROSITE" id="PS00198">
    <property type="entry name" value="4FE4S_FER_1"/>
    <property type="match status" value="1"/>
</dbReference>
<comment type="function">
    <text evidence="10">Part of a membrane-bound complex that couples electron transfer with translocation of ions across the membrane.</text>
</comment>
<evidence type="ECO:0000256" key="5">
    <source>
        <dbReference type="ARBA" id="ARBA00022967"/>
    </source>
</evidence>
<evidence type="ECO:0000256" key="6">
    <source>
        <dbReference type="ARBA" id="ARBA00022982"/>
    </source>
</evidence>
<dbReference type="Pfam" id="PF14697">
    <property type="entry name" value="Fer4_21"/>
    <property type="match status" value="1"/>
</dbReference>
<keyword evidence="5 10" id="KW-1278">Translocase</keyword>
<keyword evidence="8 10" id="KW-0411">Iron-sulfur</keyword>
<feature type="binding site" evidence="10">
    <location>
        <position position="157"/>
    </location>
    <ligand>
        <name>[4Fe-4S] cluster</name>
        <dbReference type="ChEBI" id="CHEBI:49883"/>
        <label>3</label>
    </ligand>
</feature>
<feature type="binding site" evidence="10">
    <location>
        <position position="143"/>
    </location>
    <ligand>
        <name>[4Fe-4S] cluster</name>
        <dbReference type="ChEBI" id="CHEBI:49883"/>
        <label>2</label>
    </ligand>
</feature>
<feature type="region of interest" description="Hydrophobic" evidence="10">
    <location>
        <begin position="1"/>
        <end position="30"/>
    </location>
</feature>
<sequence length="273" mass="28577">MLDLILRTLFGFISVAFLGSALGFGLAIAAKKLRVEKDKTVEELMGYLPGLNCGSCGYAGCEPYAEALSAGNDSDITKCKPGGAACLEGIGRVLGMEVDTSGPRMVAQVHCRGGEGTAETRYKYQGLKDCNAASILFGGDKSCQYGCLGLGSCMQVCPVDAIDYDDQGLVWVDKDKCIGCEKCVGVCPTGVIKMIPEDADVIVACNSKDKGKDTKANCSVGCIGCQICARKFPDAGYKITDNLSIVGYNDRGPGRAGAAGKCPTKSIIVLDEK</sequence>
<evidence type="ECO:0000256" key="2">
    <source>
        <dbReference type="ARBA" id="ARBA00022485"/>
    </source>
</evidence>
<comment type="caution">
    <text evidence="10">Lacks conserved residue(s) required for the propagation of feature annotation.</text>
</comment>
<dbReference type="Proteomes" id="UP000587760">
    <property type="component" value="Unassembled WGS sequence"/>
</dbReference>
<gene>
    <name evidence="10" type="primary">rnfB</name>
    <name evidence="14" type="ORF">HNR50_001901</name>
</gene>
<proteinExistence type="inferred from homology"/>
<dbReference type="EMBL" id="JACHGJ010000002">
    <property type="protein sequence ID" value="MBB6480243.1"/>
    <property type="molecule type" value="Genomic_DNA"/>
</dbReference>
<dbReference type="GO" id="GO:0005886">
    <property type="term" value="C:plasma membrane"/>
    <property type="evidence" value="ECO:0007669"/>
    <property type="project" value="UniProtKB-SubCell"/>
</dbReference>
<comment type="subunit">
    <text evidence="10">The complex is composed of six subunits: RnfA, RnfB, RnfC, RnfD, RnfE and RnfG.</text>
</comment>
<keyword evidence="15" id="KW-1185">Reference proteome</keyword>
<dbReference type="InterPro" id="IPR050395">
    <property type="entry name" value="4Fe4S_Ferredoxin_RnfB"/>
</dbReference>
<feature type="domain" description="4Fe-4S ferredoxin-type" evidence="12">
    <location>
        <begin position="168"/>
        <end position="197"/>
    </location>
</feature>
<dbReference type="PANTHER" id="PTHR43560">
    <property type="entry name" value="ION-TRANSLOCATING OXIDOREDUCTASE COMPLEX SUBUNIT B"/>
    <property type="match status" value="1"/>
</dbReference>
<dbReference type="GO" id="GO:0051539">
    <property type="term" value="F:4 iron, 4 sulfur cluster binding"/>
    <property type="evidence" value="ECO:0007669"/>
    <property type="project" value="UniProtKB-UniRule"/>
</dbReference>
<dbReference type="InterPro" id="IPR010207">
    <property type="entry name" value="Elect_transpt_cplx_RnfB/RsxB"/>
</dbReference>
<dbReference type="PROSITE" id="PS51656">
    <property type="entry name" value="4FE4S"/>
    <property type="match status" value="1"/>
</dbReference>
<dbReference type="InterPro" id="IPR017896">
    <property type="entry name" value="4Fe4S_Fe-S-bd"/>
</dbReference>
<feature type="binding site" evidence="10">
    <location>
        <position position="53"/>
    </location>
    <ligand>
        <name>[4Fe-4S] cluster</name>
        <dbReference type="ChEBI" id="CHEBI:49883"/>
        <label>1</label>
    </ligand>
</feature>
<dbReference type="GO" id="GO:0022900">
    <property type="term" value="P:electron transport chain"/>
    <property type="evidence" value="ECO:0007669"/>
    <property type="project" value="UniProtKB-UniRule"/>
</dbReference>
<evidence type="ECO:0000256" key="10">
    <source>
        <dbReference type="HAMAP-Rule" id="MF_00463"/>
    </source>
</evidence>
<keyword evidence="2 10" id="KW-0004">4Fe-4S</keyword>